<organism evidence="2 4">
    <name type="scientific">Escherichia coli</name>
    <dbReference type="NCBI Taxonomy" id="562"/>
    <lineage>
        <taxon>Bacteria</taxon>
        <taxon>Pseudomonadati</taxon>
        <taxon>Pseudomonadota</taxon>
        <taxon>Gammaproteobacteria</taxon>
        <taxon>Enterobacterales</taxon>
        <taxon>Enterobacteriaceae</taxon>
        <taxon>Escherichia</taxon>
    </lineage>
</organism>
<feature type="compositionally biased region" description="Polar residues" evidence="1">
    <location>
        <begin position="71"/>
        <end position="83"/>
    </location>
</feature>
<feature type="compositionally biased region" description="Low complexity" evidence="1">
    <location>
        <begin position="49"/>
        <end position="62"/>
    </location>
</feature>
<evidence type="ECO:0000313" key="2">
    <source>
        <dbReference type="EMBL" id="ONG35636.1"/>
    </source>
</evidence>
<reference evidence="3 5" key="2">
    <citation type="submission" date="2018-06" db="EMBL/GenBank/DDBJ databases">
        <authorList>
            <consortium name="Pathogen Informatics"/>
            <person name="Doyle S."/>
        </authorList>
    </citation>
    <scope>NUCLEOTIDE SEQUENCE [LARGE SCALE GENOMIC DNA]</scope>
    <source>
        <strain evidence="3 5">NCTC10082</strain>
    </source>
</reference>
<dbReference type="EMBL" id="UFZA01000002">
    <property type="protein sequence ID" value="STE71636.1"/>
    <property type="molecule type" value="Genomic_DNA"/>
</dbReference>
<dbReference type="Pfam" id="PF14000">
    <property type="entry name" value="Packaging_FI"/>
    <property type="match status" value="1"/>
</dbReference>
<dbReference type="Proteomes" id="UP000188967">
    <property type="component" value="Unassembled WGS sequence"/>
</dbReference>
<evidence type="ECO:0000313" key="4">
    <source>
        <dbReference type="Proteomes" id="UP000188967"/>
    </source>
</evidence>
<dbReference type="Proteomes" id="UP000255164">
    <property type="component" value="Unassembled WGS sequence"/>
</dbReference>
<reference evidence="2 4" key="1">
    <citation type="submission" date="2017-01" db="EMBL/GenBank/DDBJ databases">
        <title>Draft genome sequence of an E. coli strain isolated from human, in Amazon, Brazil.</title>
        <authorList>
            <person name="Moura Q."/>
            <person name="Fernandes M.R."/>
            <person name="Cerdeira L."/>
            <person name="Vianello M."/>
            <person name="Souza T.A."/>
            <person name="Ienne S."/>
            <person name="Lincopan N."/>
        </authorList>
    </citation>
    <scope>NUCLEOTIDE SEQUENCE [LARGE SCALE GENOMIC DNA]</scope>
    <source>
        <strain evidence="2 4">ICBEcBL-II-13</strain>
    </source>
</reference>
<protein>
    <submittedName>
        <fullName evidence="2 3">DNA-packaging protein</fullName>
    </submittedName>
</protein>
<proteinExistence type="predicted"/>
<name>A0A1V2GHR5_ECOLX</name>
<evidence type="ECO:0000313" key="3">
    <source>
        <dbReference type="EMBL" id="STE71636.1"/>
    </source>
</evidence>
<feature type="region of interest" description="Disordered" evidence="1">
    <location>
        <begin position="46"/>
        <end position="89"/>
    </location>
</feature>
<dbReference type="AlphaFoldDB" id="A0A1V2GHR5"/>
<dbReference type="EMBL" id="MTPS01000099">
    <property type="protein sequence ID" value="ONG35636.1"/>
    <property type="molecule type" value="Genomic_DNA"/>
</dbReference>
<evidence type="ECO:0000313" key="5">
    <source>
        <dbReference type="Proteomes" id="UP000255164"/>
    </source>
</evidence>
<dbReference type="InterPro" id="IPR025147">
    <property type="entry name" value="Packaging_FI"/>
</dbReference>
<gene>
    <name evidence="2" type="ORF">BXT93_07115</name>
    <name evidence="3" type="ORF">NCTC10082_04528</name>
</gene>
<accession>A0A1V2GHR5</accession>
<dbReference type="RefSeq" id="WP_042097819.1">
    <property type="nucleotide sequence ID" value="NZ_BFON01000094.1"/>
</dbReference>
<evidence type="ECO:0000256" key="1">
    <source>
        <dbReference type="SAM" id="MobiDB-lite"/>
    </source>
</evidence>
<sequence>MSTKTELLARIDDLSAQLGRELPRSGTIAELESIVAGAESELDILNEQSGDASDANINANASDETDDDSAEQPSIASTTSQPELSPATRRVKLRNTLDVYHYVNGRRVREIVAAGREIVVDSPEVADLIAADHVYAL</sequence>